<proteinExistence type="predicted"/>
<reference evidence="2 3" key="1">
    <citation type="submission" date="2018-08" db="EMBL/GenBank/DDBJ databases">
        <title>Meiothermus terrae DSM 26712 genome sequencing project.</title>
        <authorList>
            <person name="Da Costa M.S."/>
            <person name="Albuquerque L."/>
            <person name="Raposo P."/>
            <person name="Froufe H.J.C."/>
            <person name="Barroso C.S."/>
            <person name="Egas C."/>
        </authorList>
    </citation>
    <scope>NUCLEOTIDE SEQUENCE [LARGE SCALE GENOMIC DNA]</scope>
    <source>
        <strain evidence="2 3">DSM 26712</strain>
    </source>
</reference>
<keyword evidence="1" id="KW-0812">Transmembrane</keyword>
<organism evidence="2 3">
    <name type="scientific">Calidithermus terrae</name>
    <dbReference type="NCBI Taxonomy" id="1408545"/>
    <lineage>
        <taxon>Bacteria</taxon>
        <taxon>Thermotogati</taxon>
        <taxon>Deinococcota</taxon>
        <taxon>Deinococci</taxon>
        <taxon>Thermales</taxon>
        <taxon>Thermaceae</taxon>
        <taxon>Calidithermus</taxon>
    </lineage>
</organism>
<accession>A0A399EGT2</accession>
<protein>
    <submittedName>
        <fullName evidence="2">Uncharacterized protein</fullName>
    </submittedName>
</protein>
<gene>
    <name evidence="2" type="ORF">Mterra_02156</name>
</gene>
<dbReference type="EMBL" id="QXDL01000083">
    <property type="protein sequence ID" value="RIH83874.1"/>
    <property type="molecule type" value="Genomic_DNA"/>
</dbReference>
<feature type="transmembrane region" description="Helical" evidence="1">
    <location>
        <begin position="60"/>
        <end position="83"/>
    </location>
</feature>
<sequence>MIAVEDFFVALALAGLGFAAVRFARLNWGVAGVWLNLLWFIYQTSFGSGWVGYHHGLGVAFVLAAGWGQYGLAWALAPWPLLIYLRLELGTYWTYLPNMAEGMLLGAAAYLLTGWAKRSP</sequence>
<dbReference type="OrthoDB" id="26367at2"/>
<keyword evidence="1" id="KW-0472">Membrane</keyword>
<evidence type="ECO:0000313" key="3">
    <source>
        <dbReference type="Proteomes" id="UP000265715"/>
    </source>
</evidence>
<feature type="transmembrane region" description="Helical" evidence="1">
    <location>
        <begin position="33"/>
        <end position="53"/>
    </location>
</feature>
<feature type="transmembrane region" description="Helical" evidence="1">
    <location>
        <begin position="95"/>
        <end position="116"/>
    </location>
</feature>
<evidence type="ECO:0000256" key="1">
    <source>
        <dbReference type="SAM" id="Phobius"/>
    </source>
</evidence>
<evidence type="ECO:0000313" key="2">
    <source>
        <dbReference type="EMBL" id="RIH83874.1"/>
    </source>
</evidence>
<comment type="caution">
    <text evidence="2">The sequence shown here is derived from an EMBL/GenBank/DDBJ whole genome shotgun (WGS) entry which is preliminary data.</text>
</comment>
<keyword evidence="3" id="KW-1185">Reference proteome</keyword>
<keyword evidence="1" id="KW-1133">Transmembrane helix</keyword>
<dbReference type="AlphaFoldDB" id="A0A399EGT2"/>
<name>A0A399EGT2_9DEIN</name>
<dbReference type="RefSeq" id="WP_119315218.1">
    <property type="nucleotide sequence ID" value="NZ_QXDL01000083.1"/>
</dbReference>
<dbReference type="Proteomes" id="UP000265715">
    <property type="component" value="Unassembled WGS sequence"/>
</dbReference>